<dbReference type="PANTHER" id="PTHR40627:SF4">
    <property type="entry name" value="PRENYLTRANSFERASE ASQH1-RELATED"/>
    <property type="match status" value="1"/>
</dbReference>
<dbReference type="EMBL" id="ML978080">
    <property type="protein sequence ID" value="KAF2009111.1"/>
    <property type="molecule type" value="Genomic_DNA"/>
</dbReference>
<evidence type="ECO:0000256" key="2">
    <source>
        <dbReference type="ARBA" id="ARBA00022679"/>
    </source>
</evidence>
<dbReference type="SFLD" id="SFLDS00036">
    <property type="entry name" value="Aromatic_Prenyltransferase"/>
    <property type="match status" value="1"/>
</dbReference>
<dbReference type="PANTHER" id="PTHR40627">
    <property type="entry name" value="INDOLE PRENYLTRANSFERASE TDIB-RELATED"/>
    <property type="match status" value="1"/>
</dbReference>
<sequence>MHESNTAEPAARSSDKEVTETINSIISFRKTDHQFWWDKTGSQLADLLKYAGYNKAEQYNELLFFGLHVVPELGPAPDSNGNLRWRSPQTPDGTPLDLSWEWGLDGKGVIRTCFEPIGPLAGTKSDPFNRYATDNWIKHLDNQGLVDGLDLEWYHHFIGKLLPNDLERVQMSEKLDFELAPVAGTFVTRDIDRSKPIIKLYVFLGLKAQELGISNFEVMSRAMKQLPSEQWNSLRPEPLLEYLQEAYGKWKMETGIFSFDLISPRESRIKIYTRAPNTTVEYLMDALTLGGRYDLSMYSDEAIQDVKDFWRIFIGDAPDTLPTGGAERAGPGFYFTVKAGKPTTPKVYISPASFCKSDAEVLERLRQYFSTRRNAKEMLPQVDNYEKALEKIYGQSFLESQCDIHFYVSCALQKDQLRVVTYLCPQTLSREIQAQK</sequence>
<protein>
    <submittedName>
        <fullName evidence="4">Aromatic prenyltransferase</fullName>
    </submittedName>
</protein>
<feature type="binding site" evidence="3">
    <location>
        <position position="201"/>
    </location>
    <ligand>
        <name>dimethylallyl diphosphate</name>
        <dbReference type="ChEBI" id="CHEBI:57623"/>
    </ligand>
</feature>
<feature type="binding site" evidence="3">
    <location>
        <position position="111"/>
    </location>
    <ligand>
        <name>dimethylallyl diphosphate</name>
        <dbReference type="ChEBI" id="CHEBI:57623"/>
    </ligand>
</feature>
<proteinExistence type="inferred from homology"/>
<evidence type="ECO:0000313" key="4">
    <source>
        <dbReference type="EMBL" id="KAF2009111.1"/>
    </source>
</evidence>
<dbReference type="GeneID" id="54281430"/>
<comment type="similarity">
    <text evidence="1">Belongs to the tryptophan dimethylallyltransferase family.</text>
</comment>
<dbReference type="GO" id="GO:0016765">
    <property type="term" value="F:transferase activity, transferring alkyl or aryl (other than methyl) groups"/>
    <property type="evidence" value="ECO:0007669"/>
    <property type="project" value="InterPro"/>
</dbReference>
<name>A0A6A5X870_9PLEO</name>
<dbReference type="Proteomes" id="UP000799778">
    <property type="component" value="Unassembled WGS sequence"/>
</dbReference>
<feature type="binding site" evidence="3">
    <location>
        <position position="348"/>
    </location>
    <ligand>
        <name>dimethylallyl diphosphate</name>
        <dbReference type="ChEBI" id="CHEBI:57623"/>
    </ligand>
</feature>
<dbReference type="NCBIfam" id="TIGR03429">
    <property type="entry name" value="arom_pren_DMATS"/>
    <property type="match status" value="1"/>
</dbReference>
<feature type="binding site" evidence="3">
    <location>
        <position position="422"/>
    </location>
    <ligand>
        <name>dimethylallyl diphosphate</name>
        <dbReference type="ChEBI" id="CHEBI:57623"/>
    </ligand>
</feature>
<feature type="binding site" evidence="3">
    <location>
        <position position="268"/>
    </location>
    <ligand>
        <name>dimethylallyl diphosphate</name>
        <dbReference type="ChEBI" id="CHEBI:57623"/>
    </ligand>
</feature>
<dbReference type="GO" id="GO:0009820">
    <property type="term" value="P:alkaloid metabolic process"/>
    <property type="evidence" value="ECO:0007669"/>
    <property type="project" value="InterPro"/>
</dbReference>
<dbReference type="PIRSF" id="PIRSF000509">
    <property type="entry name" value="Trp_DMAT"/>
    <property type="match status" value="1"/>
</dbReference>
<evidence type="ECO:0000256" key="3">
    <source>
        <dbReference type="PIRSR" id="PIRSR000509-1"/>
    </source>
</evidence>
<dbReference type="InterPro" id="IPR033964">
    <property type="entry name" value="ABBA"/>
</dbReference>
<dbReference type="InterPro" id="IPR012148">
    <property type="entry name" value="ABBA_DMATS-like"/>
</dbReference>
<organism evidence="4 5">
    <name type="scientific">Aaosphaeria arxii CBS 175.79</name>
    <dbReference type="NCBI Taxonomy" id="1450172"/>
    <lineage>
        <taxon>Eukaryota</taxon>
        <taxon>Fungi</taxon>
        <taxon>Dikarya</taxon>
        <taxon>Ascomycota</taxon>
        <taxon>Pezizomycotina</taxon>
        <taxon>Dothideomycetes</taxon>
        <taxon>Pleosporomycetidae</taxon>
        <taxon>Pleosporales</taxon>
        <taxon>Pleosporales incertae sedis</taxon>
        <taxon>Aaosphaeria</taxon>
    </lineage>
</organism>
<dbReference type="OrthoDB" id="3354387at2759"/>
<feature type="binding site" evidence="3">
    <location>
        <position position="199"/>
    </location>
    <ligand>
        <name>dimethylallyl diphosphate</name>
        <dbReference type="ChEBI" id="CHEBI:57623"/>
    </ligand>
</feature>
<accession>A0A6A5X870</accession>
<dbReference type="SFLD" id="SFLDG01162">
    <property type="entry name" value="I"/>
    <property type="match status" value="1"/>
</dbReference>
<dbReference type="RefSeq" id="XP_033377450.1">
    <property type="nucleotide sequence ID" value="XM_033524033.1"/>
</dbReference>
<gene>
    <name evidence="4" type="ORF">BU24DRAFT_359217</name>
</gene>
<reference evidence="4" key="1">
    <citation type="journal article" date="2020" name="Stud. Mycol.">
        <title>101 Dothideomycetes genomes: a test case for predicting lifestyles and emergence of pathogens.</title>
        <authorList>
            <person name="Haridas S."/>
            <person name="Albert R."/>
            <person name="Binder M."/>
            <person name="Bloem J."/>
            <person name="Labutti K."/>
            <person name="Salamov A."/>
            <person name="Andreopoulos B."/>
            <person name="Baker S."/>
            <person name="Barry K."/>
            <person name="Bills G."/>
            <person name="Bluhm B."/>
            <person name="Cannon C."/>
            <person name="Castanera R."/>
            <person name="Culley D."/>
            <person name="Daum C."/>
            <person name="Ezra D."/>
            <person name="Gonzalez J."/>
            <person name="Henrissat B."/>
            <person name="Kuo A."/>
            <person name="Liang C."/>
            <person name="Lipzen A."/>
            <person name="Lutzoni F."/>
            <person name="Magnuson J."/>
            <person name="Mondo S."/>
            <person name="Nolan M."/>
            <person name="Ohm R."/>
            <person name="Pangilinan J."/>
            <person name="Park H.-J."/>
            <person name="Ramirez L."/>
            <person name="Alfaro M."/>
            <person name="Sun H."/>
            <person name="Tritt A."/>
            <person name="Yoshinaga Y."/>
            <person name="Zwiers L.-H."/>
            <person name="Turgeon B."/>
            <person name="Goodwin S."/>
            <person name="Spatafora J."/>
            <person name="Crous P."/>
            <person name="Grigoriev I."/>
        </authorList>
    </citation>
    <scope>NUCLEOTIDE SEQUENCE</scope>
    <source>
        <strain evidence="4">CBS 175.79</strain>
    </source>
</reference>
<evidence type="ECO:0000256" key="1">
    <source>
        <dbReference type="ARBA" id="ARBA00010209"/>
    </source>
</evidence>
<keyword evidence="2 4" id="KW-0808">Transferase</keyword>
<dbReference type="CDD" id="cd13929">
    <property type="entry name" value="PT-DMATS_CymD"/>
    <property type="match status" value="1"/>
</dbReference>
<dbReference type="AlphaFoldDB" id="A0A6A5X870"/>
<dbReference type="Pfam" id="PF11991">
    <property type="entry name" value="Trp_DMAT"/>
    <property type="match status" value="1"/>
</dbReference>
<dbReference type="InterPro" id="IPR017795">
    <property type="entry name" value="ABBA_NscD-like"/>
</dbReference>
<feature type="binding site" evidence="3">
    <location>
        <position position="272"/>
    </location>
    <ligand>
        <name>dimethylallyl diphosphate</name>
        <dbReference type="ChEBI" id="CHEBI:57623"/>
    </ligand>
</feature>
<evidence type="ECO:0000313" key="5">
    <source>
        <dbReference type="Proteomes" id="UP000799778"/>
    </source>
</evidence>
<feature type="binding site" evidence="3">
    <location>
        <position position="270"/>
    </location>
    <ligand>
        <name>dimethylallyl diphosphate</name>
        <dbReference type="ChEBI" id="CHEBI:57623"/>
    </ligand>
</feature>
<keyword evidence="5" id="KW-1185">Reference proteome</keyword>